<gene>
    <name evidence="4" type="ORF">ADIWIN_0148</name>
</gene>
<name>S7X6U3_9FLAO</name>
<feature type="signal peptide" evidence="2">
    <location>
        <begin position="1"/>
        <end position="19"/>
    </location>
</feature>
<dbReference type="eggNOG" id="COG2133">
    <property type="taxonomic scope" value="Bacteria"/>
</dbReference>
<evidence type="ECO:0000259" key="3">
    <source>
        <dbReference type="Pfam" id="PF18962"/>
    </source>
</evidence>
<accession>S7X6U3</accession>
<dbReference type="InterPro" id="IPR026444">
    <property type="entry name" value="Secre_tail"/>
</dbReference>
<evidence type="ECO:0000256" key="1">
    <source>
        <dbReference type="ARBA" id="ARBA00022729"/>
    </source>
</evidence>
<protein>
    <submittedName>
        <fullName evidence="4">TonB-dependent receptor</fullName>
    </submittedName>
</protein>
<proteinExistence type="predicted"/>
<dbReference type="STRING" id="641526.ADIWIN_0148"/>
<comment type="caution">
    <text evidence="4">The sequence shown here is derived from an EMBL/GenBank/DDBJ whole genome shotgun (WGS) entry which is preliminary data.</text>
</comment>
<dbReference type="NCBIfam" id="TIGR04183">
    <property type="entry name" value="Por_Secre_tail"/>
    <property type="match status" value="1"/>
</dbReference>
<dbReference type="AlphaFoldDB" id="S7X6U3"/>
<organism evidence="4 5">
    <name type="scientific">Winogradskyella psychrotolerans RS-3</name>
    <dbReference type="NCBI Taxonomy" id="641526"/>
    <lineage>
        <taxon>Bacteria</taxon>
        <taxon>Pseudomonadati</taxon>
        <taxon>Bacteroidota</taxon>
        <taxon>Flavobacteriia</taxon>
        <taxon>Flavobacteriales</taxon>
        <taxon>Flavobacteriaceae</taxon>
        <taxon>Winogradskyella</taxon>
    </lineage>
</organism>
<dbReference type="OrthoDB" id="975384at2"/>
<keyword evidence="1 2" id="KW-0732">Signal</keyword>
<dbReference type="PATRIC" id="fig|641526.4.peg.148"/>
<dbReference type="Pfam" id="PF18962">
    <property type="entry name" value="Por_Secre_tail"/>
    <property type="match status" value="1"/>
</dbReference>
<dbReference type="EMBL" id="ATMR01000007">
    <property type="protein sequence ID" value="EPR74784.1"/>
    <property type="molecule type" value="Genomic_DNA"/>
</dbReference>
<dbReference type="RefSeq" id="WP_020895749.1">
    <property type="nucleotide sequence ID" value="NZ_ATMR01000007.1"/>
</dbReference>
<feature type="domain" description="Secretion system C-terminal sorting" evidence="3">
    <location>
        <begin position="1133"/>
        <end position="1189"/>
    </location>
</feature>
<feature type="chain" id="PRO_5004546577" evidence="2">
    <location>
        <begin position="20"/>
        <end position="1190"/>
    </location>
</feature>
<reference evidence="4 5" key="1">
    <citation type="journal article" date="2013" name="Genome Announc.">
        <title>Draft Genome Sequence of Winogradskyella psychrotolerans RS-3T, Isolated from the Marine Transect of Kongsfjorden, Ny-Alesund, Svalbard, Arctic Ocean.</title>
        <authorList>
            <person name="Kumar Pinnaka A."/>
            <person name="Ara S."/>
            <person name="Singh A."/>
            <person name="Shivaji S."/>
        </authorList>
    </citation>
    <scope>NUCLEOTIDE SEQUENCE [LARGE SCALE GENOMIC DNA]</scope>
    <source>
        <strain evidence="4 5">RS-3</strain>
    </source>
</reference>
<keyword evidence="5" id="KW-1185">Reference proteome</keyword>
<evidence type="ECO:0000313" key="5">
    <source>
        <dbReference type="Proteomes" id="UP000014962"/>
    </source>
</evidence>
<keyword evidence="4" id="KW-0675">Receptor</keyword>
<evidence type="ECO:0000256" key="2">
    <source>
        <dbReference type="SAM" id="SignalP"/>
    </source>
</evidence>
<evidence type="ECO:0000313" key="4">
    <source>
        <dbReference type="EMBL" id="EPR74784.1"/>
    </source>
</evidence>
<sequence length="1190" mass="126718">MTKTYIFCILVTLFSYGFSQTIVTVDRPNIVGPTQTDNVTSVSSSGFIRGASVNLSTANVNFTSNDWTIGGDQPTSAVNNDYIEWSITANTAFEITLDELDIRLRRNTNGPSDFQIFYSLDGFTTAGSALAGSETLAADTNTNFNLPSLSVLSGISGTITFRLYAWGATSSGGILRVLPNAAWSISAAVPTPGLRLIGSVSTSSTNSADSDIIASTFALFPVQQNIDYNSTYITPSGLNLSNSVPLGAFTIRDGGIGTDTDSDGTTLTSIEFAVDNYENLAALAILDLGTFTIVSEVTTITEFTTFSGLNLTASDNSTRQFIILGSFKPVVTDNEQLQLTVTNATTLTTGSSLFGLANAGGAQTSIVGDDNRIEVIASKFEYTQQPTDGNQNEAIIPFPTIIAVDVNSNLDLDANITGISVTASPSSSIVPETYDMVNGEATLDNVVFTSTATGVSIIANAPGISGTSDTFTINGPLITIAEQNFDTATGWAYTTNRAPFGTIADWGDTLGYFGEIALADASPLDNTLFVDEIFGENDLNDDGNSFATLTFSDIDVTDLTAIRIEFDWQVVGYLNNANDVQYRLFLNGSTSGGWISVFNGISGDDSNDNDQGRTKIIIPDGNSTVGLQVRLRNNLANGYSGFDNFRLASQFSGLIYTNSDGWKDNIKPDATTGALNALVIDGTYNVDNNVNINNLIINSAASTVIDFGKSITTNNLINEGSLILSSISNSYSSLIVNGSILNEVTYNRHVNQFASSGSTTGANDLISAPVTNANQTFLALRTANADMPSGNIDGVPSFLFGPYNNNTTAYTNYTAADDASVIESGIGYRTASDTPTGSTFEFVGDVKTGSVSVPITVGTQSTFNLIGNPYPSYLSLSSFLASNNTKFNSLNSGVYGYRGDVLTGYIIWNQAYSDANPTARIAPGQGFFVASKSGGAMIDFTPEMRRIGTIDDYISGRAENQNLAHLNIRVSKESGAYQTALYFNDNASLSMDPGYDSELFETIAPDFSIYSRLVEDNTGNNLAAQAVSYSALNNVTIPLGINIAQGEQGVVSIAERNIPEGTTVILEDNVANTFTNLLEVDYTFTPVTTLNNTGRFYLHFGQSTLGVNDNLLNGLEIFVNANPKSIVVKGQLEGQTAFKLFDIQGRLVTTQSLNSNNTEHNIDASNLTAGIYVVQLQNTTGNRTQKVIIR</sequence>
<dbReference type="Proteomes" id="UP000014962">
    <property type="component" value="Unassembled WGS sequence"/>
</dbReference>